<keyword evidence="3" id="KW-1185">Reference proteome</keyword>
<feature type="region of interest" description="Disordered" evidence="1">
    <location>
        <begin position="475"/>
        <end position="509"/>
    </location>
</feature>
<comment type="caution">
    <text evidence="2">The sequence shown here is derived from an EMBL/GenBank/DDBJ whole genome shotgun (WGS) entry which is preliminary data.</text>
</comment>
<dbReference type="Proteomes" id="UP000838756">
    <property type="component" value="Unassembled WGS sequence"/>
</dbReference>
<feature type="compositionally biased region" description="Acidic residues" evidence="1">
    <location>
        <begin position="480"/>
        <end position="509"/>
    </location>
</feature>
<evidence type="ECO:0000313" key="3">
    <source>
        <dbReference type="Proteomes" id="UP000838756"/>
    </source>
</evidence>
<feature type="region of interest" description="Disordered" evidence="1">
    <location>
        <begin position="19"/>
        <end position="55"/>
    </location>
</feature>
<reference evidence="2" key="1">
    <citation type="submission" date="2022-03" db="EMBL/GenBank/DDBJ databases">
        <authorList>
            <person name="Lindestad O."/>
        </authorList>
    </citation>
    <scope>NUCLEOTIDE SEQUENCE</scope>
</reference>
<protein>
    <submittedName>
        <fullName evidence="2">Jg13427 protein</fullName>
    </submittedName>
</protein>
<evidence type="ECO:0000313" key="2">
    <source>
        <dbReference type="EMBL" id="CAH2242984.1"/>
    </source>
</evidence>
<dbReference type="OrthoDB" id="8060926at2759"/>
<feature type="compositionally biased region" description="Polar residues" evidence="1">
    <location>
        <begin position="23"/>
        <end position="33"/>
    </location>
</feature>
<accession>A0A8S4RWB7</accession>
<sequence>MDYYEFWVTVALAEQEKEPSKEVNISTDDSIPVSSHLPELTVSHPPSASQSTELQPRQLWTFADLKNGKDTLHDTVGIIYQNIEFNTSEESEISKAPVPTSRDNSPQKRKRRRRTFEAIASEEIPFPKKTKMTSDLQITADEIEHILPNNLQLYTEIDNISIISHALELPDMPMWVGFNCKIHDIETCKQHISYLTPINASPTSNSVVLETMQQSKNIAEELNQSSTQVTYDLAIAKVALQIQATEKPTYDNLFIHLEPFHIMMACFKAVGKNYARWTVKYVDNLIIVADTHPDLFEGFQQGYFGIKRTTKPFSRQPIDLVLEQTINADAARRLTGVIHFTNSILARQRWARNHDFLNPFSSEVPKDHLINISSGKAASELVESFLLNIEKNDINEAFSRKKLRNFDASSLPPSKSELLQQFLRANYVSSIWNNGNQPIPTIYQPENNGWVLEDNQYHFKWFEGDQLPNFVRESLKTISENDEEEEDDDMELSNSDEENDNIDYNDDNE</sequence>
<dbReference type="PANTHER" id="PTHR46704:SF9">
    <property type="entry name" value="BHLH DOMAIN-CONTAINING PROTEIN"/>
    <property type="match status" value="1"/>
</dbReference>
<feature type="compositionally biased region" description="Polar residues" evidence="1">
    <location>
        <begin position="44"/>
        <end position="55"/>
    </location>
</feature>
<feature type="region of interest" description="Disordered" evidence="1">
    <location>
        <begin position="90"/>
        <end position="114"/>
    </location>
</feature>
<organism evidence="2 3">
    <name type="scientific">Pararge aegeria aegeria</name>
    <dbReference type="NCBI Taxonomy" id="348720"/>
    <lineage>
        <taxon>Eukaryota</taxon>
        <taxon>Metazoa</taxon>
        <taxon>Ecdysozoa</taxon>
        <taxon>Arthropoda</taxon>
        <taxon>Hexapoda</taxon>
        <taxon>Insecta</taxon>
        <taxon>Pterygota</taxon>
        <taxon>Neoptera</taxon>
        <taxon>Endopterygota</taxon>
        <taxon>Lepidoptera</taxon>
        <taxon>Glossata</taxon>
        <taxon>Ditrysia</taxon>
        <taxon>Papilionoidea</taxon>
        <taxon>Nymphalidae</taxon>
        <taxon>Satyrinae</taxon>
        <taxon>Satyrini</taxon>
        <taxon>Parargina</taxon>
        <taxon>Pararge</taxon>
    </lineage>
</organism>
<gene>
    <name evidence="2" type="primary">jg13427</name>
    <name evidence="2" type="ORF">PAEG_LOCUS19198</name>
</gene>
<proteinExistence type="predicted"/>
<dbReference type="AlphaFoldDB" id="A0A8S4RWB7"/>
<name>A0A8S4RWB7_9NEOP</name>
<dbReference type="EMBL" id="CAKXAJ010025709">
    <property type="protein sequence ID" value="CAH2242984.1"/>
    <property type="molecule type" value="Genomic_DNA"/>
</dbReference>
<evidence type="ECO:0000256" key="1">
    <source>
        <dbReference type="SAM" id="MobiDB-lite"/>
    </source>
</evidence>
<dbReference type="PANTHER" id="PTHR46704">
    <property type="entry name" value="CXC DOMAIN-CONTAINING PROTEIN-RELATED"/>
    <property type="match status" value="1"/>
</dbReference>